<reference evidence="10" key="1">
    <citation type="journal article" date="2017" name="Nature">
        <title>The genome of Chenopodium quinoa.</title>
        <authorList>
            <person name="Jarvis D.E."/>
            <person name="Ho Y.S."/>
            <person name="Lightfoot D.J."/>
            <person name="Schmoeckel S.M."/>
            <person name="Li B."/>
            <person name="Borm T.J.A."/>
            <person name="Ohyanagi H."/>
            <person name="Mineta K."/>
            <person name="Michell C.T."/>
            <person name="Saber N."/>
            <person name="Kharbatia N.M."/>
            <person name="Rupper R.R."/>
            <person name="Sharp A.R."/>
            <person name="Dally N."/>
            <person name="Boughton B.A."/>
            <person name="Woo Y.H."/>
            <person name="Gao G."/>
            <person name="Schijlen E.G.W.M."/>
            <person name="Guo X."/>
            <person name="Momin A.A."/>
            <person name="Negrao S."/>
            <person name="Al-Babili S."/>
            <person name="Gehring C."/>
            <person name="Roessner U."/>
            <person name="Jung C."/>
            <person name="Murphy K."/>
            <person name="Arold S.T."/>
            <person name="Gojobori T."/>
            <person name="van der Linden C.G."/>
            <person name="van Loo E.N."/>
            <person name="Jellen E.N."/>
            <person name="Maughan P.J."/>
            <person name="Tester M."/>
        </authorList>
    </citation>
    <scope>NUCLEOTIDE SEQUENCE [LARGE SCALE GENOMIC DNA]</scope>
    <source>
        <strain evidence="10">cv. PI 614886</strain>
    </source>
</reference>
<dbReference type="GO" id="GO:0005385">
    <property type="term" value="F:zinc ion transmembrane transporter activity"/>
    <property type="evidence" value="ECO:0007669"/>
    <property type="project" value="InterPro"/>
</dbReference>
<keyword evidence="9" id="KW-0732">Signal</keyword>
<dbReference type="PANTHER" id="PTHR11040:SF35">
    <property type="entry name" value="ZINC TRANSPORTER 5"/>
    <property type="match status" value="1"/>
</dbReference>
<feature type="chain" id="PRO_5031536709" evidence="9">
    <location>
        <begin position="29"/>
        <end position="361"/>
    </location>
</feature>
<keyword evidence="11" id="KW-1185">Reference proteome</keyword>
<feature type="transmembrane region" description="Helical" evidence="8">
    <location>
        <begin position="124"/>
        <end position="145"/>
    </location>
</feature>
<dbReference type="OrthoDB" id="448280at2759"/>
<dbReference type="GO" id="GO:0005886">
    <property type="term" value="C:plasma membrane"/>
    <property type="evidence" value="ECO:0007669"/>
    <property type="project" value="TreeGrafter"/>
</dbReference>
<dbReference type="GeneID" id="110698797"/>
<dbReference type="PANTHER" id="PTHR11040">
    <property type="entry name" value="ZINC/IRON TRANSPORTER"/>
    <property type="match status" value="1"/>
</dbReference>
<evidence type="ECO:0000256" key="3">
    <source>
        <dbReference type="ARBA" id="ARBA00022448"/>
    </source>
</evidence>
<dbReference type="KEGG" id="cqi:110698797"/>
<evidence type="ECO:0000256" key="6">
    <source>
        <dbReference type="ARBA" id="ARBA00023065"/>
    </source>
</evidence>
<evidence type="ECO:0000256" key="7">
    <source>
        <dbReference type="ARBA" id="ARBA00023136"/>
    </source>
</evidence>
<keyword evidence="6 8" id="KW-0406">Ion transport</keyword>
<feature type="transmembrane region" description="Helical" evidence="8">
    <location>
        <begin position="52"/>
        <end position="71"/>
    </location>
</feature>
<keyword evidence="4 8" id="KW-0812">Transmembrane</keyword>
<accession>A0A803LES1</accession>
<organism evidence="10 11">
    <name type="scientific">Chenopodium quinoa</name>
    <name type="common">Quinoa</name>
    <dbReference type="NCBI Taxonomy" id="63459"/>
    <lineage>
        <taxon>Eukaryota</taxon>
        <taxon>Viridiplantae</taxon>
        <taxon>Streptophyta</taxon>
        <taxon>Embryophyta</taxon>
        <taxon>Tracheophyta</taxon>
        <taxon>Spermatophyta</taxon>
        <taxon>Magnoliopsida</taxon>
        <taxon>eudicotyledons</taxon>
        <taxon>Gunneridae</taxon>
        <taxon>Pentapetalae</taxon>
        <taxon>Caryophyllales</taxon>
        <taxon>Chenopodiaceae</taxon>
        <taxon>Chenopodioideae</taxon>
        <taxon>Atripliceae</taxon>
        <taxon>Chenopodium</taxon>
    </lineage>
</organism>
<proteinExistence type="inferred from homology"/>
<name>A0A803LES1_CHEQI</name>
<dbReference type="NCBIfam" id="TIGR00820">
    <property type="entry name" value="zip"/>
    <property type="match status" value="1"/>
</dbReference>
<reference evidence="10" key="2">
    <citation type="submission" date="2021-03" db="UniProtKB">
        <authorList>
            <consortium name="EnsemblPlants"/>
        </authorList>
    </citation>
    <scope>IDENTIFICATION</scope>
</reference>
<feature type="signal peptide" evidence="9">
    <location>
        <begin position="1"/>
        <end position="28"/>
    </location>
</feature>
<dbReference type="InterPro" id="IPR003689">
    <property type="entry name" value="ZIP"/>
</dbReference>
<evidence type="ECO:0000256" key="1">
    <source>
        <dbReference type="ARBA" id="ARBA00004141"/>
    </source>
</evidence>
<keyword evidence="7 8" id="KW-0472">Membrane</keyword>
<feature type="transmembrane region" description="Helical" evidence="8">
    <location>
        <begin position="209"/>
        <end position="231"/>
    </location>
</feature>
<feature type="transmembrane region" description="Helical" evidence="8">
    <location>
        <begin position="337"/>
        <end position="360"/>
    </location>
</feature>
<dbReference type="Pfam" id="PF02535">
    <property type="entry name" value="Zip"/>
    <property type="match status" value="1"/>
</dbReference>
<evidence type="ECO:0000256" key="5">
    <source>
        <dbReference type="ARBA" id="ARBA00022989"/>
    </source>
</evidence>
<comment type="similarity">
    <text evidence="2 8">Belongs to the ZIP transporter (TC 2.A.5) family.</text>
</comment>
<evidence type="ECO:0000256" key="8">
    <source>
        <dbReference type="RuleBase" id="RU362088"/>
    </source>
</evidence>
<evidence type="ECO:0000313" key="11">
    <source>
        <dbReference type="Proteomes" id="UP000596660"/>
    </source>
</evidence>
<dbReference type="OMA" id="DCTSHDD"/>
<comment type="caution">
    <text evidence="8">Lacks conserved residue(s) required for the propagation of feature annotation.</text>
</comment>
<dbReference type="RefSeq" id="XP_021732009.1">
    <property type="nucleotide sequence ID" value="XM_021876317.1"/>
</dbReference>
<evidence type="ECO:0000256" key="4">
    <source>
        <dbReference type="ARBA" id="ARBA00022692"/>
    </source>
</evidence>
<dbReference type="AlphaFoldDB" id="A0A803LES1"/>
<dbReference type="Gramene" id="AUR62011677-RA">
    <property type="protein sequence ID" value="AUR62011677-RA:cds"/>
    <property type="gene ID" value="AUR62011677"/>
</dbReference>
<feature type="transmembrane region" description="Helical" evidence="8">
    <location>
        <begin position="83"/>
        <end position="104"/>
    </location>
</feature>
<dbReference type="InterPro" id="IPR004698">
    <property type="entry name" value="Zn/Fe_permease_fun/pln"/>
</dbReference>
<evidence type="ECO:0000256" key="2">
    <source>
        <dbReference type="ARBA" id="ARBA00006939"/>
    </source>
</evidence>
<keyword evidence="5 8" id="KW-1133">Transmembrane helix</keyword>
<keyword evidence="3 8" id="KW-0813">Transport</keyword>
<feature type="transmembrane region" description="Helical" evidence="8">
    <location>
        <begin position="301"/>
        <end position="325"/>
    </location>
</feature>
<evidence type="ECO:0000256" key="9">
    <source>
        <dbReference type="SAM" id="SignalP"/>
    </source>
</evidence>
<comment type="subcellular location">
    <subcellularLocation>
        <location evidence="1 8">Membrane</location>
        <topology evidence="1 8">Multi-pass membrane protein</topology>
    </subcellularLocation>
</comment>
<feature type="transmembrane region" description="Helical" evidence="8">
    <location>
        <begin position="269"/>
        <end position="289"/>
    </location>
</feature>
<dbReference type="EnsemblPlants" id="AUR62011677-RA">
    <property type="protein sequence ID" value="AUR62011677-RA:cds"/>
    <property type="gene ID" value="AUR62011677"/>
</dbReference>
<protein>
    <submittedName>
        <fullName evidence="10">Uncharacterized protein</fullName>
    </submittedName>
</protein>
<dbReference type="Proteomes" id="UP000596660">
    <property type="component" value="Unplaced"/>
</dbReference>
<sequence length="361" mass="38727">MSYGERSFYLFFYCVIGLILFSSALVAGANCTCDHEELTHNSKSVTLRYKLGAIAVILVASALGVSLPIVGKNFLALHPESEIFFLIKSFAAGVILSTGFIHILPDAFKDLTNPCLSEKPWRNFPFTGLFAMVGALGSLMIDAYATGYYRRMHFGEAAPSDTTDKENGGAHAGHVHLHSHATHGHAHGSGPPEGLSELDRIRYKVTSQVLEMGIVVHSVIIGLSLGTSQSIDYIKSLMAALCFHQFFEGVGLAGCIVQASFKSASTLCMALFFSLTTPVGIAIGIGLSMSNVYKNNSPTALIIQGLLNSVAAGILIYMALVDLLAQDFMSPKLQTNTRLFFGVNLTLLLGAGFMAVLAYWA</sequence>
<gene>
    <name evidence="10" type="primary">LOC110698797</name>
</gene>
<evidence type="ECO:0000313" key="10">
    <source>
        <dbReference type="EnsemblPlants" id="AUR62011677-RA:cds"/>
    </source>
</evidence>